<sequence length="75" mass="8267">MGMTIDIKAAIVALLNGTRNWKVKMFGLRHIMAETCKSSNYQLVLIDLWGEKITSDGSAKGVALFNVYTSENTSL</sequence>
<dbReference type="EMBL" id="JAYMYQ010000001">
    <property type="protein sequence ID" value="KAK7362458.1"/>
    <property type="molecule type" value="Genomic_DNA"/>
</dbReference>
<accession>A0AAN9N1V5</accession>
<evidence type="ECO:0000313" key="2">
    <source>
        <dbReference type="Proteomes" id="UP001367508"/>
    </source>
</evidence>
<proteinExistence type="predicted"/>
<dbReference type="AlphaFoldDB" id="A0AAN9N1V5"/>
<evidence type="ECO:0000313" key="1">
    <source>
        <dbReference type="EMBL" id="KAK7362458.1"/>
    </source>
</evidence>
<organism evidence="1 2">
    <name type="scientific">Canavalia gladiata</name>
    <name type="common">Sword bean</name>
    <name type="synonym">Dolichos gladiatus</name>
    <dbReference type="NCBI Taxonomy" id="3824"/>
    <lineage>
        <taxon>Eukaryota</taxon>
        <taxon>Viridiplantae</taxon>
        <taxon>Streptophyta</taxon>
        <taxon>Embryophyta</taxon>
        <taxon>Tracheophyta</taxon>
        <taxon>Spermatophyta</taxon>
        <taxon>Magnoliopsida</taxon>
        <taxon>eudicotyledons</taxon>
        <taxon>Gunneridae</taxon>
        <taxon>Pentapetalae</taxon>
        <taxon>rosids</taxon>
        <taxon>fabids</taxon>
        <taxon>Fabales</taxon>
        <taxon>Fabaceae</taxon>
        <taxon>Papilionoideae</taxon>
        <taxon>50 kb inversion clade</taxon>
        <taxon>NPAAA clade</taxon>
        <taxon>indigoferoid/millettioid clade</taxon>
        <taxon>Phaseoleae</taxon>
        <taxon>Canavalia</taxon>
    </lineage>
</organism>
<comment type="caution">
    <text evidence="1">The sequence shown here is derived from an EMBL/GenBank/DDBJ whole genome shotgun (WGS) entry which is preliminary data.</text>
</comment>
<protein>
    <submittedName>
        <fullName evidence="1">Uncharacterized protein</fullName>
    </submittedName>
</protein>
<reference evidence="1 2" key="1">
    <citation type="submission" date="2024-01" db="EMBL/GenBank/DDBJ databases">
        <title>The genomes of 5 underutilized Papilionoideae crops provide insights into root nodulation and disease resistanc.</title>
        <authorList>
            <person name="Jiang F."/>
        </authorList>
    </citation>
    <scope>NUCLEOTIDE SEQUENCE [LARGE SCALE GENOMIC DNA]</scope>
    <source>
        <strain evidence="1">LVBAO_FW01</strain>
        <tissue evidence="1">Leaves</tissue>
    </source>
</reference>
<gene>
    <name evidence="1" type="ORF">VNO77_04572</name>
</gene>
<dbReference type="Proteomes" id="UP001367508">
    <property type="component" value="Unassembled WGS sequence"/>
</dbReference>
<keyword evidence="2" id="KW-1185">Reference proteome</keyword>
<name>A0AAN9N1V5_CANGL</name>